<sequence length="301" mass="33326">MKVLLTGSTGFLGRNIIKVLKEQEYQIVTLGNPSTDIVCDISKELPNFSQSFNYVIHAAGKAHVVPKSDSEKQEFHDVNVKGTQNLLEGLERSNFLPQYFIFISSVSVYGLHHGVKIDENYPLLAKDAYGISKIKAEKIVQNWCDKNKIKCTILRLPLLVGINPPGNLGSMSNAIKKGYYFNIGGGKAKKSMVLAEDVAKFIIYVAKIGGVYHLTDSIDPNFKELSLAIAKINNKSVPLNMPIIFAKLLGKCGDIFGSKSPINSLKVAKICSELTFDDSKSRSIKEWKPNSVLEYIKKNIL</sequence>
<keyword evidence="3" id="KW-1185">Reference proteome</keyword>
<dbReference type="InterPro" id="IPR001509">
    <property type="entry name" value="Epimerase_deHydtase"/>
</dbReference>
<proteinExistence type="predicted"/>
<dbReference type="Gene3D" id="3.40.50.720">
    <property type="entry name" value="NAD(P)-binding Rossmann-like Domain"/>
    <property type="match status" value="1"/>
</dbReference>
<feature type="domain" description="NAD-dependent epimerase/dehydratase" evidence="1">
    <location>
        <begin position="3"/>
        <end position="207"/>
    </location>
</feature>
<dbReference type="PANTHER" id="PTHR43245">
    <property type="entry name" value="BIFUNCTIONAL POLYMYXIN RESISTANCE PROTEIN ARNA"/>
    <property type="match status" value="1"/>
</dbReference>
<dbReference type="EMBL" id="MUHA01000025">
    <property type="protein sequence ID" value="OXA97456.1"/>
    <property type="molecule type" value="Genomic_DNA"/>
</dbReference>
<reference evidence="2 3" key="1">
    <citation type="submission" date="2016-11" db="EMBL/GenBank/DDBJ databases">
        <title>Whole genomes of Flavobacteriaceae.</title>
        <authorList>
            <person name="Stine C."/>
            <person name="Li C."/>
            <person name="Tadesse D."/>
        </authorList>
    </citation>
    <scope>NUCLEOTIDE SEQUENCE [LARGE SCALE GENOMIC DNA]</scope>
    <source>
        <strain evidence="2 3">CCUG 59446</strain>
    </source>
</reference>
<dbReference type="PANTHER" id="PTHR43245:SF13">
    <property type="entry name" value="UDP-D-APIOSE_UDP-D-XYLOSE SYNTHASE 2"/>
    <property type="match status" value="1"/>
</dbReference>
<accession>A0A226HUV9</accession>
<protein>
    <submittedName>
        <fullName evidence="2">UDP-galactose-4-epimerase</fullName>
    </submittedName>
</protein>
<organism evidence="2 3">
    <name type="scientific">Flavobacterium oncorhynchi</name>
    <dbReference type="NCBI Taxonomy" id="728056"/>
    <lineage>
        <taxon>Bacteria</taxon>
        <taxon>Pseudomonadati</taxon>
        <taxon>Bacteroidota</taxon>
        <taxon>Flavobacteriia</taxon>
        <taxon>Flavobacteriales</taxon>
        <taxon>Flavobacteriaceae</taxon>
        <taxon>Flavobacterium</taxon>
    </lineage>
</organism>
<comment type="caution">
    <text evidence="2">The sequence shown here is derived from an EMBL/GenBank/DDBJ whole genome shotgun (WGS) entry which is preliminary data.</text>
</comment>
<dbReference type="InterPro" id="IPR050177">
    <property type="entry name" value="Lipid_A_modif_metabolic_enz"/>
</dbReference>
<evidence type="ECO:0000313" key="2">
    <source>
        <dbReference type="EMBL" id="OXA97456.1"/>
    </source>
</evidence>
<dbReference type="AlphaFoldDB" id="A0A226HUV9"/>
<dbReference type="Proteomes" id="UP000198336">
    <property type="component" value="Unassembled WGS sequence"/>
</dbReference>
<dbReference type="SUPFAM" id="SSF51735">
    <property type="entry name" value="NAD(P)-binding Rossmann-fold domains"/>
    <property type="match status" value="1"/>
</dbReference>
<evidence type="ECO:0000313" key="3">
    <source>
        <dbReference type="Proteomes" id="UP000198336"/>
    </source>
</evidence>
<dbReference type="InterPro" id="IPR036291">
    <property type="entry name" value="NAD(P)-bd_dom_sf"/>
</dbReference>
<dbReference type="RefSeq" id="WP_089055292.1">
    <property type="nucleotide sequence ID" value="NZ_MUHA01000025.1"/>
</dbReference>
<name>A0A226HUV9_9FLAO</name>
<evidence type="ECO:0000259" key="1">
    <source>
        <dbReference type="Pfam" id="PF01370"/>
    </source>
</evidence>
<gene>
    <name evidence="2" type="ORF">B0A75_15955</name>
</gene>
<dbReference type="Pfam" id="PF01370">
    <property type="entry name" value="Epimerase"/>
    <property type="match status" value="1"/>
</dbReference>